<reference evidence="2 3" key="1">
    <citation type="submission" date="2021-06" db="EMBL/GenBank/DDBJ databases">
        <authorList>
            <person name="Kallberg Y."/>
            <person name="Tangrot J."/>
            <person name="Rosling A."/>
        </authorList>
    </citation>
    <scope>NUCLEOTIDE SEQUENCE [LARGE SCALE GENOMIC DNA]</scope>
    <source>
        <strain evidence="2 3">120-4 pot B 10/14</strain>
    </source>
</reference>
<dbReference type="SUPFAM" id="SSF56112">
    <property type="entry name" value="Protein kinase-like (PK-like)"/>
    <property type="match status" value="1"/>
</dbReference>
<dbReference type="Gene3D" id="1.10.510.10">
    <property type="entry name" value="Transferase(Phosphotransferase) domain 1"/>
    <property type="match status" value="1"/>
</dbReference>
<evidence type="ECO:0000313" key="3">
    <source>
        <dbReference type="Proteomes" id="UP000789901"/>
    </source>
</evidence>
<protein>
    <submittedName>
        <fullName evidence="2">618_t:CDS:1</fullName>
    </submittedName>
</protein>
<comment type="caution">
    <text evidence="2">The sequence shown here is derived from an EMBL/GenBank/DDBJ whole genome shotgun (WGS) entry which is preliminary data.</text>
</comment>
<accession>A0ABN7V7D5</accession>
<dbReference type="EMBL" id="CAJVQB010010382">
    <property type="protein sequence ID" value="CAG8739363.1"/>
    <property type="molecule type" value="Genomic_DNA"/>
</dbReference>
<dbReference type="Proteomes" id="UP000789901">
    <property type="component" value="Unassembled WGS sequence"/>
</dbReference>
<evidence type="ECO:0000259" key="1">
    <source>
        <dbReference type="PROSITE" id="PS50011"/>
    </source>
</evidence>
<keyword evidence="3" id="KW-1185">Reference proteome</keyword>
<dbReference type="PROSITE" id="PS50011">
    <property type="entry name" value="PROTEIN_KINASE_DOM"/>
    <property type="match status" value="1"/>
</dbReference>
<evidence type="ECO:0000313" key="2">
    <source>
        <dbReference type="EMBL" id="CAG8739363.1"/>
    </source>
</evidence>
<dbReference type="InterPro" id="IPR011009">
    <property type="entry name" value="Kinase-like_dom_sf"/>
</dbReference>
<organism evidence="2 3">
    <name type="scientific">Gigaspora margarita</name>
    <dbReference type="NCBI Taxonomy" id="4874"/>
    <lineage>
        <taxon>Eukaryota</taxon>
        <taxon>Fungi</taxon>
        <taxon>Fungi incertae sedis</taxon>
        <taxon>Mucoromycota</taxon>
        <taxon>Glomeromycotina</taxon>
        <taxon>Glomeromycetes</taxon>
        <taxon>Diversisporales</taxon>
        <taxon>Gigasporaceae</taxon>
        <taxon>Gigaspora</taxon>
    </lineage>
</organism>
<feature type="domain" description="Protein kinase" evidence="1">
    <location>
        <begin position="1"/>
        <end position="86"/>
    </location>
</feature>
<proteinExistence type="predicted"/>
<feature type="non-terminal residue" evidence="2">
    <location>
        <position position="1"/>
    </location>
</feature>
<dbReference type="InterPro" id="IPR000719">
    <property type="entry name" value="Prot_kinase_dom"/>
</dbReference>
<name>A0ABN7V7D5_GIGMA</name>
<gene>
    <name evidence="2" type="ORF">GMARGA_LOCUS15213</name>
</gene>
<dbReference type="InterPro" id="IPR001245">
    <property type="entry name" value="Ser-Thr/Tyr_kinase_cat_dom"/>
</dbReference>
<sequence>DSSTIPYMLIFEDINGGTSRSYLHEHSQHFTLNEMIKFSLQIANVVRYLHAKGMVDLGLHSENILGHFKNKYPVIITNHTSILSHD</sequence>
<dbReference type="Pfam" id="PF07714">
    <property type="entry name" value="PK_Tyr_Ser-Thr"/>
    <property type="match status" value="1"/>
</dbReference>